<evidence type="ECO:0000313" key="2">
    <source>
        <dbReference type="EMBL" id="MDC3986524.1"/>
    </source>
</evidence>
<keyword evidence="3" id="KW-1185">Reference proteome</keyword>
<proteinExistence type="predicted"/>
<comment type="caution">
    <text evidence="2">The sequence shown here is derived from an EMBL/GenBank/DDBJ whole genome shotgun (WGS) entry which is preliminary data.</text>
</comment>
<dbReference type="EMBL" id="JAGTJJ010000040">
    <property type="protein sequence ID" value="MDC3986524.1"/>
    <property type="molecule type" value="Genomic_DNA"/>
</dbReference>
<keyword evidence="1" id="KW-0812">Transmembrane</keyword>
<organism evidence="2 3">
    <name type="scientific">Polyangium jinanense</name>
    <dbReference type="NCBI Taxonomy" id="2829994"/>
    <lineage>
        <taxon>Bacteria</taxon>
        <taxon>Pseudomonadati</taxon>
        <taxon>Myxococcota</taxon>
        <taxon>Polyangia</taxon>
        <taxon>Polyangiales</taxon>
        <taxon>Polyangiaceae</taxon>
        <taxon>Polyangium</taxon>
    </lineage>
</organism>
<sequence length="118" mass="12797">MVRGKAGLERSARIAPELSTQELEVALAEAVTERSHGSPHDARLEAVAALASERLRRPHPPRQRLQKLLHDTLHGRAETRAEVLLVLSAMAPLIIGLGGTPAAVGVVQAIRRVGEWWP</sequence>
<accession>A0A9X4AVN9</accession>
<gene>
    <name evidence="2" type="ORF">KEG57_38975</name>
</gene>
<keyword evidence="1" id="KW-1133">Transmembrane helix</keyword>
<dbReference type="RefSeq" id="WP_272459437.1">
    <property type="nucleotide sequence ID" value="NZ_JAGTJJ010000040.1"/>
</dbReference>
<name>A0A9X4AVN9_9BACT</name>
<evidence type="ECO:0000313" key="3">
    <source>
        <dbReference type="Proteomes" id="UP001151081"/>
    </source>
</evidence>
<evidence type="ECO:0000256" key="1">
    <source>
        <dbReference type="SAM" id="Phobius"/>
    </source>
</evidence>
<keyword evidence="1" id="KW-0472">Membrane</keyword>
<feature type="transmembrane region" description="Helical" evidence="1">
    <location>
        <begin position="83"/>
        <end position="110"/>
    </location>
</feature>
<dbReference type="AlphaFoldDB" id="A0A9X4AVN9"/>
<reference evidence="2 3" key="1">
    <citation type="submission" date="2021-04" db="EMBL/GenBank/DDBJ databases">
        <title>Genome analysis of Polyangium sp.</title>
        <authorList>
            <person name="Li Y."/>
            <person name="Wang J."/>
        </authorList>
    </citation>
    <scope>NUCLEOTIDE SEQUENCE [LARGE SCALE GENOMIC DNA]</scope>
    <source>
        <strain evidence="2 3">SDU14</strain>
    </source>
</reference>
<protein>
    <submittedName>
        <fullName evidence="2">Uncharacterized protein</fullName>
    </submittedName>
</protein>
<dbReference type="Proteomes" id="UP001151081">
    <property type="component" value="Unassembled WGS sequence"/>
</dbReference>